<feature type="domain" description="HTH araC/xylS-type" evidence="11">
    <location>
        <begin position="264"/>
        <end position="363"/>
    </location>
</feature>
<evidence type="ECO:0000256" key="1">
    <source>
        <dbReference type="ARBA" id="ARBA00004496"/>
    </source>
</evidence>
<dbReference type="InterPro" id="IPR020449">
    <property type="entry name" value="Tscrpt_reg_AraC-type_HTH"/>
</dbReference>
<evidence type="ECO:0000256" key="8">
    <source>
        <dbReference type="ARBA" id="ARBA00023163"/>
    </source>
</evidence>
<evidence type="ECO:0000259" key="11">
    <source>
        <dbReference type="PROSITE" id="PS01124"/>
    </source>
</evidence>
<evidence type="ECO:0000256" key="3">
    <source>
        <dbReference type="ARBA" id="ARBA00022490"/>
    </source>
</evidence>
<evidence type="ECO:0000256" key="4">
    <source>
        <dbReference type="ARBA" id="ARBA00022553"/>
    </source>
</evidence>
<keyword evidence="6" id="KW-0805">Transcription regulation</keyword>
<evidence type="ECO:0000256" key="2">
    <source>
        <dbReference type="ARBA" id="ARBA00018672"/>
    </source>
</evidence>
<feature type="modified residue" description="4-aspartylphosphate" evidence="10">
    <location>
        <position position="54"/>
    </location>
</feature>
<dbReference type="CDD" id="cd17536">
    <property type="entry name" value="REC_YesN-like"/>
    <property type="match status" value="1"/>
</dbReference>
<dbReference type="SUPFAM" id="SSF52172">
    <property type="entry name" value="CheY-like"/>
    <property type="match status" value="1"/>
</dbReference>
<dbReference type="AlphaFoldDB" id="A0A1M4TM48"/>
<sequence>MKILIVDDEPIVREGLKNNVSWQELDLRVVGCEANGKSALDVFNREQPDIILTDIRMPFMDGLELTREVKKLDPLVVVILLSAYDDFKYAQQAIRLGAFDYILKPIDIDTLKETVRRAVLKRKELLDKEKEPLPSLNKKDLKFFKAEYYKYPLKLEEELSKAIKRGDKELALNIFNNIWNEFQEKDYTEDFIKRWGLELVAVITRSLIEIGENADILFKETDPWRQISDVSTKEKLREWMRNIIEVVCEYVSLTKNSKNKKLVDEAIKLIQENYSDLNISLNSIAEKLYITPNYLSTLFKSEMGVTFSDYLTAYRIEKAKELLKDVKVKIYEVAEAVGYTDQHYFSKVFKNITGFTPKEYREKIL</sequence>
<organism evidence="13 14">
    <name type="scientific">Thermoanaerobacter uzonensis DSM 18761</name>
    <dbReference type="NCBI Taxonomy" id="1123369"/>
    <lineage>
        <taxon>Bacteria</taxon>
        <taxon>Bacillati</taxon>
        <taxon>Bacillota</taxon>
        <taxon>Clostridia</taxon>
        <taxon>Thermoanaerobacterales</taxon>
        <taxon>Thermoanaerobacteraceae</taxon>
        <taxon>Thermoanaerobacter</taxon>
    </lineage>
</organism>
<dbReference type="PANTHER" id="PTHR42713:SF3">
    <property type="entry name" value="TRANSCRIPTIONAL REGULATORY PROTEIN HPTR"/>
    <property type="match status" value="1"/>
</dbReference>
<dbReference type="RefSeq" id="WP_072967035.1">
    <property type="nucleotide sequence ID" value="NZ_FQUR01000007.1"/>
</dbReference>
<evidence type="ECO:0000256" key="9">
    <source>
        <dbReference type="ARBA" id="ARBA00024867"/>
    </source>
</evidence>
<dbReference type="GO" id="GO:0003700">
    <property type="term" value="F:DNA-binding transcription factor activity"/>
    <property type="evidence" value="ECO:0007669"/>
    <property type="project" value="InterPro"/>
</dbReference>
<dbReference type="GO" id="GO:0005737">
    <property type="term" value="C:cytoplasm"/>
    <property type="evidence" value="ECO:0007669"/>
    <property type="project" value="UniProtKB-SubCell"/>
</dbReference>
<name>A0A1M4TM48_9THEO</name>
<dbReference type="GO" id="GO:0043565">
    <property type="term" value="F:sequence-specific DNA binding"/>
    <property type="evidence" value="ECO:0007669"/>
    <property type="project" value="InterPro"/>
</dbReference>
<keyword evidence="14" id="KW-1185">Reference proteome</keyword>
<dbReference type="Proteomes" id="UP000184127">
    <property type="component" value="Unassembled WGS sequence"/>
</dbReference>
<dbReference type="SUPFAM" id="SSF46689">
    <property type="entry name" value="Homeodomain-like"/>
    <property type="match status" value="2"/>
</dbReference>
<evidence type="ECO:0000256" key="7">
    <source>
        <dbReference type="ARBA" id="ARBA00023125"/>
    </source>
</evidence>
<dbReference type="PROSITE" id="PS01124">
    <property type="entry name" value="HTH_ARAC_FAMILY_2"/>
    <property type="match status" value="1"/>
</dbReference>
<evidence type="ECO:0000313" key="13">
    <source>
        <dbReference type="EMBL" id="SHE45367.1"/>
    </source>
</evidence>
<keyword evidence="3" id="KW-0963">Cytoplasm</keyword>
<keyword evidence="5" id="KW-0902">Two-component regulatory system</keyword>
<dbReference type="PROSITE" id="PS50110">
    <property type="entry name" value="RESPONSE_REGULATORY"/>
    <property type="match status" value="1"/>
</dbReference>
<dbReference type="PANTHER" id="PTHR42713">
    <property type="entry name" value="HISTIDINE KINASE-RELATED"/>
    <property type="match status" value="1"/>
</dbReference>
<dbReference type="PRINTS" id="PR00032">
    <property type="entry name" value="HTHARAC"/>
</dbReference>
<dbReference type="Pfam" id="PF00072">
    <property type="entry name" value="Response_reg"/>
    <property type="match status" value="1"/>
</dbReference>
<evidence type="ECO:0000256" key="5">
    <source>
        <dbReference type="ARBA" id="ARBA00023012"/>
    </source>
</evidence>
<dbReference type="Pfam" id="PF12833">
    <property type="entry name" value="HTH_18"/>
    <property type="match status" value="1"/>
</dbReference>
<dbReference type="EMBL" id="FQUR01000007">
    <property type="protein sequence ID" value="SHE45367.1"/>
    <property type="molecule type" value="Genomic_DNA"/>
</dbReference>
<dbReference type="InterPro" id="IPR051552">
    <property type="entry name" value="HptR"/>
</dbReference>
<accession>A0A1M4TM48</accession>
<dbReference type="InterPro" id="IPR001789">
    <property type="entry name" value="Sig_transdc_resp-reg_receiver"/>
</dbReference>
<dbReference type="GO" id="GO:0000160">
    <property type="term" value="P:phosphorelay signal transduction system"/>
    <property type="evidence" value="ECO:0007669"/>
    <property type="project" value="UniProtKB-KW"/>
</dbReference>
<dbReference type="Gene3D" id="3.40.50.2300">
    <property type="match status" value="1"/>
</dbReference>
<evidence type="ECO:0000313" key="14">
    <source>
        <dbReference type="Proteomes" id="UP000184127"/>
    </source>
</evidence>
<dbReference type="PROSITE" id="PS00041">
    <property type="entry name" value="HTH_ARAC_FAMILY_1"/>
    <property type="match status" value="1"/>
</dbReference>
<dbReference type="SMART" id="SM00448">
    <property type="entry name" value="REC"/>
    <property type="match status" value="1"/>
</dbReference>
<dbReference type="InterPro" id="IPR009057">
    <property type="entry name" value="Homeodomain-like_sf"/>
</dbReference>
<comment type="function">
    <text evidence="9">May play the central regulatory role in sporulation. It may be an element of the effector pathway responsible for the activation of sporulation genes in response to nutritional stress. Spo0A may act in concert with spo0H (a sigma factor) to control the expression of some genes that are critical to the sporulation process.</text>
</comment>
<dbReference type="InterPro" id="IPR011006">
    <property type="entry name" value="CheY-like_superfamily"/>
</dbReference>
<keyword evidence="8" id="KW-0804">Transcription</keyword>
<dbReference type="InterPro" id="IPR018062">
    <property type="entry name" value="HTH_AraC-typ_CS"/>
</dbReference>
<comment type="subcellular location">
    <subcellularLocation>
        <location evidence="1">Cytoplasm</location>
    </subcellularLocation>
</comment>
<dbReference type="SMART" id="SM00342">
    <property type="entry name" value="HTH_ARAC"/>
    <property type="match status" value="1"/>
</dbReference>
<feature type="domain" description="Response regulatory" evidence="12">
    <location>
        <begin position="2"/>
        <end position="119"/>
    </location>
</feature>
<protein>
    <recommendedName>
        <fullName evidence="2">Stage 0 sporulation protein A homolog</fullName>
    </recommendedName>
</protein>
<dbReference type="Gene3D" id="1.10.10.60">
    <property type="entry name" value="Homeodomain-like"/>
    <property type="match status" value="2"/>
</dbReference>
<evidence type="ECO:0000256" key="10">
    <source>
        <dbReference type="PROSITE-ProRule" id="PRU00169"/>
    </source>
</evidence>
<dbReference type="InterPro" id="IPR018060">
    <property type="entry name" value="HTH_AraC"/>
</dbReference>
<gene>
    <name evidence="13" type="ORF">SAMN02745195_00406</name>
</gene>
<reference evidence="14" key="1">
    <citation type="submission" date="2016-11" db="EMBL/GenBank/DDBJ databases">
        <authorList>
            <person name="Varghese N."/>
            <person name="Submissions S."/>
        </authorList>
    </citation>
    <scope>NUCLEOTIDE SEQUENCE [LARGE SCALE GENOMIC DNA]</scope>
    <source>
        <strain evidence="14">DSM 18761</strain>
    </source>
</reference>
<proteinExistence type="predicted"/>
<evidence type="ECO:0000256" key="6">
    <source>
        <dbReference type="ARBA" id="ARBA00023015"/>
    </source>
</evidence>
<keyword evidence="4 10" id="KW-0597">Phosphoprotein</keyword>
<evidence type="ECO:0000259" key="12">
    <source>
        <dbReference type="PROSITE" id="PS50110"/>
    </source>
</evidence>
<keyword evidence="7" id="KW-0238">DNA-binding</keyword>